<keyword evidence="2" id="KW-1185">Reference proteome</keyword>
<organism evidence="1 2">
    <name type="scientific">Stylosanthes scabra</name>
    <dbReference type="NCBI Taxonomy" id="79078"/>
    <lineage>
        <taxon>Eukaryota</taxon>
        <taxon>Viridiplantae</taxon>
        <taxon>Streptophyta</taxon>
        <taxon>Embryophyta</taxon>
        <taxon>Tracheophyta</taxon>
        <taxon>Spermatophyta</taxon>
        <taxon>Magnoliopsida</taxon>
        <taxon>eudicotyledons</taxon>
        <taxon>Gunneridae</taxon>
        <taxon>Pentapetalae</taxon>
        <taxon>rosids</taxon>
        <taxon>fabids</taxon>
        <taxon>Fabales</taxon>
        <taxon>Fabaceae</taxon>
        <taxon>Papilionoideae</taxon>
        <taxon>50 kb inversion clade</taxon>
        <taxon>dalbergioids sensu lato</taxon>
        <taxon>Dalbergieae</taxon>
        <taxon>Pterocarpus clade</taxon>
        <taxon>Stylosanthes</taxon>
    </lineage>
</organism>
<accession>A0ABU6SQK7</accession>
<proteinExistence type="predicted"/>
<reference evidence="1 2" key="1">
    <citation type="journal article" date="2023" name="Plants (Basel)">
        <title>Bridging the Gap: Combining Genomics and Transcriptomics Approaches to Understand Stylosanthes scabra, an Orphan Legume from the Brazilian Caatinga.</title>
        <authorList>
            <person name="Ferreira-Neto J.R.C."/>
            <person name="da Silva M.D."/>
            <person name="Binneck E."/>
            <person name="de Melo N.F."/>
            <person name="da Silva R.H."/>
            <person name="de Melo A.L.T.M."/>
            <person name="Pandolfi V."/>
            <person name="Bustamante F.O."/>
            <person name="Brasileiro-Vidal A.C."/>
            <person name="Benko-Iseppon A.M."/>
        </authorList>
    </citation>
    <scope>NUCLEOTIDE SEQUENCE [LARGE SCALE GENOMIC DNA]</scope>
    <source>
        <tissue evidence="1">Leaves</tissue>
    </source>
</reference>
<protein>
    <submittedName>
        <fullName evidence="1">Uncharacterized protein</fullName>
    </submittedName>
</protein>
<dbReference type="EMBL" id="JASCZI010061270">
    <property type="protein sequence ID" value="MED6138238.1"/>
    <property type="molecule type" value="Genomic_DNA"/>
</dbReference>
<evidence type="ECO:0000313" key="1">
    <source>
        <dbReference type="EMBL" id="MED6138238.1"/>
    </source>
</evidence>
<feature type="non-terminal residue" evidence="1">
    <location>
        <position position="1"/>
    </location>
</feature>
<name>A0ABU6SQK7_9FABA</name>
<comment type="caution">
    <text evidence="1">The sequence shown here is derived from an EMBL/GenBank/DDBJ whole genome shotgun (WGS) entry which is preliminary data.</text>
</comment>
<gene>
    <name evidence="1" type="ORF">PIB30_072350</name>
</gene>
<dbReference type="Proteomes" id="UP001341840">
    <property type="component" value="Unassembled WGS sequence"/>
</dbReference>
<evidence type="ECO:0000313" key="2">
    <source>
        <dbReference type="Proteomes" id="UP001341840"/>
    </source>
</evidence>
<sequence length="89" mass="10532">IRRRRGTKESEIFWIVVHLPSRILPLILLLHNPRDSVITLMKTTPPTEKTPDVSDLPFFVEFRFYSRRTSRGARTILDKTKENFYVFGL</sequence>